<reference evidence="1 2" key="1">
    <citation type="journal article" date="2016" name="Nat. Commun.">
        <title>Thousands of microbial genomes shed light on interconnected biogeochemical processes in an aquifer system.</title>
        <authorList>
            <person name="Anantharaman K."/>
            <person name="Brown C.T."/>
            <person name="Hug L.A."/>
            <person name="Sharon I."/>
            <person name="Castelle C.J."/>
            <person name="Probst A.J."/>
            <person name="Thomas B.C."/>
            <person name="Singh A."/>
            <person name="Wilkins M.J."/>
            <person name="Karaoz U."/>
            <person name="Brodie E.L."/>
            <person name="Williams K.H."/>
            <person name="Hubbard S.S."/>
            <person name="Banfield J.F."/>
        </authorList>
    </citation>
    <scope>NUCLEOTIDE SEQUENCE [LARGE SCALE GENOMIC DNA]</scope>
</reference>
<protein>
    <submittedName>
        <fullName evidence="1">Uncharacterized protein</fullName>
    </submittedName>
</protein>
<gene>
    <name evidence="1" type="ORF">A2696_01775</name>
</gene>
<sequence>MAVEAQQARPEIKSAQEALNFMASQNIAAQILVDFCRGYLDLSTLTFKSELNMGLIVEGKILTVGTLSPWIRLDNHRENDLRLLVAPSREKLSWGGPDTGYTFAGKTERGEIGFSSASIHPDDLVSEYSRFLTEFFADLAKTAAERLGDIREP</sequence>
<evidence type="ECO:0000313" key="2">
    <source>
        <dbReference type="Proteomes" id="UP000177069"/>
    </source>
</evidence>
<organism evidence="1 2">
    <name type="scientific">Candidatus Curtissbacteria bacterium RIFCSPHIGHO2_01_FULL_41_13</name>
    <dbReference type="NCBI Taxonomy" id="1797745"/>
    <lineage>
        <taxon>Bacteria</taxon>
        <taxon>Candidatus Curtissiibacteriota</taxon>
    </lineage>
</organism>
<dbReference type="EMBL" id="MFBA01000016">
    <property type="protein sequence ID" value="OGD85707.1"/>
    <property type="molecule type" value="Genomic_DNA"/>
</dbReference>
<name>A0A1F5G1L1_9BACT</name>
<evidence type="ECO:0000313" key="1">
    <source>
        <dbReference type="EMBL" id="OGD85707.1"/>
    </source>
</evidence>
<comment type="caution">
    <text evidence="1">The sequence shown here is derived from an EMBL/GenBank/DDBJ whole genome shotgun (WGS) entry which is preliminary data.</text>
</comment>
<dbReference type="AlphaFoldDB" id="A0A1F5G1L1"/>
<proteinExistence type="predicted"/>
<dbReference type="Proteomes" id="UP000177069">
    <property type="component" value="Unassembled WGS sequence"/>
</dbReference>
<accession>A0A1F5G1L1</accession>